<feature type="signal peptide" evidence="2">
    <location>
        <begin position="1"/>
        <end position="16"/>
    </location>
</feature>
<evidence type="ECO:0000256" key="2">
    <source>
        <dbReference type="SAM" id="SignalP"/>
    </source>
</evidence>
<feature type="compositionally biased region" description="Low complexity" evidence="1">
    <location>
        <begin position="186"/>
        <end position="205"/>
    </location>
</feature>
<evidence type="ECO:0000313" key="3">
    <source>
        <dbReference type="Proteomes" id="UP000492821"/>
    </source>
</evidence>
<dbReference type="AlphaFoldDB" id="A0A7E4VCE1"/>
<organism evidence="3 4">
    <name type="scientific">Panagrellus redivivus</name>
    <name type="common">Microworm</name>
    <dbReference type="NCBI Taxonomy" id="6233"/>
    <lineage>
        <taxon>Eukaryota</taxon>
        <taxon>Metazoa</taxon>
        <taxon>Ecdysozoa</taxon>
        <taxon>Nematoda</taxon>
        <taxon>Chromadorea</taxon>
        <taxon>Rhabditida</taxon>
        <taxon>Tylenchina</taxon>
        <taxon>Panagrolaimomorpha</taxon>
        <taxon>Panagrolaimoidea</taxon>
        <taxon>Panagrolaimidae</taxon>
        <taxon>Panagrellus</taxon>
    </lineage>
</organism>
<keyword evidence="2" id="KW-0732">Signal</keyword>
<feature type="region of interest" description="Disordered" evidence="1">
    <location>
        <begin position="104"/>
        <end position="125"/>
    </location>
</feature>
<proteinExistence type="predicted"/>
<accession>A0A7E4VCE1</accession>
<reference evidence="4" key="2">
    <citation type="submission" date="2020-10" db="UniProtKB">
        <authorList>
            <consortium name="WormBaseParasite"/>
        </authorList>
    </citation>
    <scope>IDENTIFICATION</scope>
</reference>
<dbReference type="WBParaSite" id="Pan_g19147.t1">
    <property type="protein sequence ID" value="Pan_g19147.t1"/>
    <property type="gene ID" value="Pan_g19147"/>
</dbReference>
<feature type="region of interest" description="Disordered" evidence="1">
    <location>
        <begin position="181"/>
        <end position="207"/>
    </location>
</feature>
<feature type="chain" id="PRO_5029008392" evidence="2">
    <location>
        <begin position="17"/>
        <end position="231"/>
    </location>
</feature>
<name>A0A7E4VCE1_PANRE</name>
<reference evidence="3" key="1">
    <citation type="journal article" date="2013" name="Genetics">
        <title>The draft genome and transcriptome of Panagrellus redivivus are shaped by the harsh demands of a free-living lifestyle.</title>
        <authorList>
            <person name="Srinivasan J."/>
            <person name="Dillman A.R."/>
            <person name="Macchietto M.G."/>
            <person name="Heikkinen L."/>
            <person name="Lakso M."/>
            <person name="Fracchia K.M."/>
            <person name="Antoshechkin I."/>
            <person name="Mortazavi A."/>
            <person name="Wong G."/>
            <person name="Sternberg P.W."/>
        </authorList>
    </citation>
    <scope>NUCLEOTIDE SEQUENCE [LARGE SCALE GENOMIC DNA]</scope>
    <source>
        <strain evidence="3">MT8872</strain>
    </source>
</reference>
<sequence>MFKAVILCVALVGAFAENATGGAKEAVGKGYGNVYQGGYPQQGLPATYGATPPQQLFYGPPQQQAFYPPQQPIFPAFVNRNYDSHYCSVHASFALALTSNVASSPPASAPGNGGPYGAPQASPPQTAPIRSYSRQFCRYAAFNYDNCVACCKIAARVANTSPDNISAAIFSFDPLNPVANGAGIENNDPAPGQAAAPPATNNNGPYRKKRETEAFSTSVKQCVCCAPKQDF</sequence>
<keyword evidence="3" id="KW-1185">Reference proteome</keyword>
<evidence type="ECO:0000313" key="4">
    <source>
        <dbReference type="WBParaSite" id="Pan_g19147.t1"/>
    </source>
</evidence>
<dbReference type="Proteomes" id="UP000492821">
    <property type="component" value="Unassembled WGS sequence"/>
</dbReference>
<evidence type="ECO:0000256" key="1">
    <source>
        <dbReference type="SAM" id="MobiDB-lite"/>
    </source>
</evidence>
<protein>
    <submittedName>
        <fullName evidence="4">Uncharacterized protein</fullName>
    </submittedName>
</protein>